<keyword evidence="3" id="KW-0804">Transcription</keyword>
<feature type="region of interest" description="Disordered" evidence="4">
    <location>
        <begin position="1"/>
        <end position="23"/>
    </location>
</feature>
<keyword evidence="2" id="KW-0238">DNA-binding</keyword>
<evidence type="ECO:0000256" key="3">
    <source>
        <dbReference type="ARBA" id="ARBA00023163"/>
    </source>
</evidence>
<dbReference type="PANTHER" id="PTHR11019:SF199">
    <property type="entry name" value="HTH-TYPE TRANSCRIPTIONAL REGULATOR NIMR"/>
    <property type="match status" value="1"/>
</dbReference>
<dbReference type="RefSeq" id="WP_380600865.1">
    <property type="nucleotide sequence ID" value="NZ_JBHSDU010000010.1"/>
</dbReference>
<dbReference type="InterPro" id="IPR020449">
    <property type="entry name" value="Tscrpt_reg_AraC-type_HTH"/>
</dbReference>
<dbReference type="CDD" id="cd06124">
    <property type="entry name" value="cupin_NimR-like_N"/>
    <property type="match status" value="1"/>
</dbReference>
<dbReference type="InterPro" id="IPR018060">
    <property type="entry name" value="HTH_AraC"/>
</dbReference>
<evidence type="ECO:0000256" key="1">
    <source>
        <dbReference type="ARBA" id="ARBA00023015"/>
    </source>
</evidence>
<feature type="domain" description="HTH araC/xylS-type" evidence="5">
    <location>
        <begin position="169"/>
        <end position="269"/>
    </location>
</feature>
<dbReference type="PANTHER" id="PTHR11019">
    <property type="entry name" value="HTH-TYPE TRANSCRIPTIONAL REGULATOR NIMR"/>
    <property type="match status" value="1"/>
</dbReference>
<evidence type="ECO:0000256" key="4">
    <source>
        <dbReference type="SAM" id="MobiDB-lite"/>
    </source>
</evidence>
<name>A0ABV8SWB2_9GAMM</name>
<organism evidence="6 7">
    <name type="scientific">Steroidobacter flavus</name>
    <dbReference type="NCBI Taxonomy" id="1842136"/>
    <lineage>
        <taxon>Bacteria</taxon>
        <taxon>Pseudomonadati</taxon>
        <taxon>Pseudomonadota</taxon>
        <taxon>Gammaproteobacteria</taxon>
        <taxon>Steroidobacterales</taxon>
        <taxon>Steroidobacteraceae</taxon>
        <taxon>Steroidobacter</taxon>
    </lineage>
</organism>
<dbReference type="PRINTS" id="PR00032">
    <property type="entry name" value="HTHARAC"/>
</dbReference>
<dbReference type="EMBL" id="JBHSDU010000010">
    <property type="protein sequence ID" value="MFC4311914.1"/>
    <property type="molecule type" value="Genomic_DNA"/>
</dbReference>
<dbReference type="InterPro" id="IPR009057">
    <property type="entry name" value="Homeodomain-like_sf"/>
</dbReference>
<dbReference type="InterPro" id="IPR011051">
    <property type="entry name" value="RmlC_Cupin_sf"/>
</dbReference>
<comment type="caution">
    <text evidence="6">The sequence shown here is derived from an EMBL/GenBank/DDBJ whole genome shotgun (WGS) entry which is preliminary data.</text>
</comment>
<keyword evidence="1" id="KW-0805">Transcription regulation</keyword>
<dbReference type="Gene3D" id="1.10.10.60">
    <property type="entry name" value="Homeodomain-like"/>
    <property type="match status" value="1"/>
</dbReference>
<dbReference type="InterPro" id="IPR014710">
    <property type="entry name" value="RmlC-like_jellyroll"/>
</dbReference>
<dbReference type="Pfam" id="PF12833">
    <property type="entry name" value="HTH_18"/>
    <property type="match status" value="1"/>
</dbReference>
<dbReference type="SUPFAM" id="SSF46689">
    <property type="entry name" value="Homeodomain-like"/>
    <property type="match status" value="1"/>
</dbReference>
<evidence type="ECO:0000259" key="5">
    <source>
        <dbReference type="PROSITE" id="PS01124"/>
    </source>
</evidence>
<evidence type="ECO:0000256" key="2">
    <source>
        <dbReference type="ARBA" id="ARBA00023125"/>
    </source>
</evidence>
<evidence type="ECO:0000313" key="7">
    <source>
        <dbReference type="Proteomes" id="UP001595904"/>
    </source>
</evidence>
<gene>
    <name evidence="6" type="ORF">ACFPN2_22725</name>
</gene>
<evidence type="ECO:0000313" key="6">
    <source>
        <dbReference type="EMBL" id="MFC4311914.1"/>
    </source>
</evidence>
<reference evidence="7" key="1">
    <citation type="journal article" date="2019" name="Int. J. Syst. Evol. Microbiol.">
        <title>The Global Catalogue of Microorganisms (GCM) 10K type strain sequencing project: providing services to taxonomists for standard genome sequencing and annotation.</title>
        <authorList>
            <consortium name="The Broad Institute Genomics Platform"/>
            <consortium name="The Broad Institute Genome Sequencing Center for Infectious Disease"/>
            <person name="Wu L."/>
            <person name="Ma J."/>
        </authorList>
    </citation>
    <scope>NUCLEOTIDE SEQUENCE [LARGE SCALE GENOMIC DNA]</scope>
    <source>
        <strain evidence="7">CGMCC 1.10759</strain>
    </source>
</reference>
<proteinExistence type="predicted"/>
<protein>
    <submittedName>
        <fullName evidence="6">AraC family transcriptional regulator</fullName>
    </submittedName>
</protein>
<accession>A0ABV8SWB2</accession>
<dbReference type="Proteomes" id="UP001595904">
    <property type="component" value="Unassembled WGS sequence"/>
</dbReference>
<dbReference type="PROSITE" id="PS01124">
    <property type="entry name" value="HTH_ARAC_FAMILY_2"/>
    <property type="match status" value="1"/>
</dbReference>
<dbReference type="SUPFAM" id="SSF51182">
    <property type="entry name" value="RmlC-like cupins"/>
    <property type="match status" value="1"/>
</dbReference>
<dbReference type="Gene3D" id="2.60.120.10">
    <property type="entry name" value="Jelly Rolls"/>
    <property type="match status" value="1"/>
</dbReference>
<sequence length="276" mass="30170">MPILSEPPRPDKTGPGQWMDPDAMPGTVFTVGGEMDTPGRFELDFHRHRKAQLLLFLRGVLTCEIDDGFWIVPPHSALWIPGETLHAIKVAGVLEGYVAFIDPAVTAHLPSTCCTLSATPLLRELLIRSASLPELYPEGGLESHLVALLLGEIAAAPVGNLHLPMPTDKRLRKIVDGMMANPADRGTIETWAKRAGLSERTLSRLLAQQTGMSFGRWRQQLSIMLALQGMAKGLSIQQVAANLGYESTASFVTMFRKALGVSPGRYMAERHARSVR</sequence>
<dbReference type="SMART" id="SM00342">
    <property type="entry name" value="HTH_ARAC"/>
    <property type="match status" value="1"/>
</dbReference>
<keyword evidence="7" id="KW-1185">Reference proteome</keyword>